<evidence type="ECO:0000313" key="2">
    <source>
        <dbReference type="EMBL" id="VDM67856.1"/>
    </source>
</evidence>
<proteinExistence type="predicted"/>
<dbReference type="AlphaFoldDB" id="A0A3P7IEA1"/>
<dbReference type="EMBL" id="UYYB01006774">
    <property type="protein sequence ID" value="VDM67856.1"/>
    <property type="molecule type" value="Genomic_DNA"/>
</dbReference>
<evidence type="ECO:0000256" key="1">
    <source>
        <dbReference type="SAM" id="SignalP"/>
    </source>
</evidence>
<evidence type="ECO:0000313" key="3">
    <source>
        <dbReference type="Proteomes" id="UP000270094"/>
    </source>
</evidence>
<feature type="signal peptide" evidence="1">
    <location>
        <begin position="1"/>
        <end position="19"/>
    </location>
</feature>
<dbReference type="PANTHER" id="PTHR22989:SF10">
    <property type="entry name" value="METHYLTRANSFERASE FKBM DOMAIN-CONTAINING PROTEIN"/>
    <property type="match status" value="1"/>
</dbReference>
<sequence length="142" mass="16034">MGCVYMGIFLFALVLYLQAGSDRSDFFKTSRECMLANVDANSNNLEKQWTNFPYYVNKCTPQSRLPVQGFSNTDELKYHVMPRAYISNSRDCTIISLGIGKDVEAEKSMRAAMPNCQFWGADPVNDTNADIFPEVGLFSFLL</sequence>
<reference evidence="2 3" key="1">
    <citation type="submission" date="2018-11" db="EMBL/GenBank/DDBJ databases">
        <authorList>
            <consortium name="Pathogen Informatics"/>
        </authorList>
    </citation>
    <scope>NUCLEOTIDE SEQUENCE [LARGE SCALE GENOMIC DNA]</scope>
</reference>
<keyword evidence="3" id="KW-1185">Reference proteome</keyword>
<organism evidence="2 3">
    <name type="scientific">Strongylus vulgaris</name>
    <name type="common">Blood worm</name>
    <dbReference type="NCBI Taxonomy" id="40348"/>
    <lineage>
        <taxon>Eukaryota</taxon>
        <taxon>Metazoa</taxon>
        <taxon>Ecdysozoa</taxon>
        <taxon>Nematoda</taxon>
        <taxon>Chromadorea</taxon>
        <taxon>Rhabditida</taxon>
        <taxon>Rhabditina</taxon>
        <taxon>Rhabditomorpha</taxon>
        <taxon>Strongyloidea</taxon>
        <taxon>Strongylidae</taxon>
        <taxon>Strongylus</taxon>
    </lineage>
</organism>
<accession>A0A3P7IEA1</accession>
<dbReference type="OrthoDB" id="5859550at2759"/>
<keyword evidence="1" id="KW-0732">Signal</keyword>
<gene>
    <name evidence="2" type="ORF">SVUK_LOCUS2854</name>
</gene>
<dbReference type="PANTHER" id="PTHR22989">
    <property type="entry name" value="UNCHARACTERIZED DUF13 C.ELEGANS"/>
    <property type="match status" value="1"/>
</dbReference>
<feature type="chain" id="PRO_5018334183" description="Methyltransferase domain-containing protein" evidence="1">
    <location>
        <begin position="20"/>
        <end position="142"/>
    </location>
</feature>
<protein>
    <recommendedName>
        <fullName evidence="4">Methyltransferase domain-containing protein</fullName>
    </recommendedName>
</protein>
<name>A0A3P7IEA1_STRVU</name>
<dbReference type="Proteomes" id="UP000270094">
    <property type="component" value="Unassembled WGS sequence"/>
</dbReference>
<evidence type="ECO:0008006" key="4">
    <source>
        <dbReference type="Google" id="ProtNLM"/>
    </source>
</evidence>